<dbReference type="EMBL" id="JBHVZQ010000049">
    <property type="protein sequence ID" value="MFF1278120.1"/>
    <property type="molecule type" value="Genomic_DNA"/>
</dbReference>
<evidence type="ECO:0000256" key="1">
    <source>
        <dbReference type="SAM" id="Phobius"/>
    </source>
</evidence>
<keyword evidence="1" id="KW-0472">Membrane</keyword>
<proteinExistence type="predicted"/>
<dbReference type="Proteomes" id="UP001601627">
    <property type="component" value="Unassembled WGS sequence"/>
</dbReference>
<name>A0ABW6QFV8_9ACTN</name>
<comment type="caution">
    <text evidence="2">The sequence shown here is derived from an EMBL/GenBank/DDBJ whole genome shotgun (WGS) entry which is preliminary data.</text>
</comment>
<evidence type="ECO:0000313" key="3">
    <source>
        <dbReference type="Proteomes" id="UP001601627"/>
    </source>
</evidence>
<keyword evidence="1" id="KW-1133">Transmembrane helix</keyword>
<sequence>MAIRYDEHGYVFLGTVIIVTLLIGLWVKSRLHRMIGRYVRA</sequence>
<gene>
    <name evidence="2" type="ORF">ACFVZC_32805</name>
</gene>
<evidence type="ECO:0000313" key="2">
    <source>
        <dbReference type="EMBL" id="MFF1278120.1"/>
    </source>
</evidence>
<organism evidence="2 3">
    <name type="scientific">Streptomyces marokkonensis</name>
    <dbReference type="NCBI Taxonomy" id="324855"/>
    <lineage>
        <taxon>Bacteria</taxon>
        <taxon>Bacillati</taxon>
        <taxon>Actinomycetota</taxon>
        <taxon>Actinomycetes</taxon>
        <taxon>Kitasatosporales</taxon>
        <taxon>Streptomycetaceae</taxon>
        <taxon>Streptomyces</taxon>
    </lineage>
</organism>
<dbReference type="RefSeq" id="WP_388240407.1">
    <property type="nucleotide sequence ID" value="NZ_JBHVZQ010000049.1"/>
</dbReference>
<keyword evidence="3" id="KW-1185">Reference proteome</keyword>
<accession>A0ABW6QFV8</accession>
<keyword evidence="1" id="KW-0812">Transmembrane</keyword>
<feature type="transmembrane region" description="Helical" evidence="1">
    <location>
        <begin position="12"/>
        <end position="31"/>
    </location>
</feature>
<protein>
    <submittedName>
        <fullName evidence="2">Uncharacterized protein</fullName>
    </submittedName>
</protein>
<reference evidence="2 3" key="1">
    <citation type="submission" date="2024-09" db="EMBL/GenBank/DDBJ databases">
        <title>The Natural Products Discovery Center: Release of the First 8490 Sequenced Strains for Exploring Actinobacteria Biosynthetic Diversity.</title>
        <authorList>
            <person name="Kalkreuter E."/>
            <person name="Kautsar S.A."/>
            <person name="Yang D."/>
            <person name="Bader C.D."/>
            <person name="Teijaro C.N."/>
            <person name="Fluegel L."/>
            <person name="Davis C.M."/>
            <person name="Simpson J.R."/>
            <person name="Lauterbach L."/>
            <person name="Steele A.D."/>
            <person name="Gui C."/>
            <person name="Meng S."/>
            <person name="Li G."/>
            <person name="Viehrig K."/>
            <person name="Ye F."/>
            <person name="Su P."/>
            <person name="Kiefer A.F."/>
            <person name="Nichols A."/>
            <person name="Cepeda A.J."/>
            <person name="Yan W."/>
            <person name="Fan B."/>
            <person name="Jiang Y."/>
            <person name="Adhikari A."/>
            <person name="Zheng C.-J."/>
            <person name="Schuster L."/>
            <person name="Cowan T.M."/>
            <person name="Smanski M.J."/>
            <person name="Chevrette M.G."/>
            <person name="De Carvalho L.P.S."/>
            <person name="Shen B."/>
        </authorList>
    </citation>
    <scope>NUCLEOTIDE SEQUENCE [LARGE SCALE GENOMIC DNA]</scope>
    <source>
        <strain evidence="2 3">NPDC058328</strain>
    </source>
</reference>